<dbReference type="SMART" id="SM00355">
    <property type="entry name" value="ZnF_C2H2"/>
    <property type="match status" value="5"/>
</dbReference>
<dbReference type="FunFam" id="3.30.160.60:FF:000446">
    <property type="entry name" value="Zinc finger protein"/>
    <property type="match status" value="2"/>
</dbReference>
<keyword evidence="1" id="KW-0479">Metal-binding</keyword>
<evidence type="ECO:0000259" key="6">
    <source>
        <dbReference type="PROSITE" id="PS50157"/>
    </source>
</evidence>
<dbReference type="STRING" id="1537102.L1LD47"/>
<accession>L1LD47</accession>
<gene>
    <name evidence="7" type="ORF">BEWA_052590</name>
</gene>
<reference evidence="7 8" key="1">
    <citation type="journal article" date="2012" name="BMC Genomics">
        <title>Comparative genomic analysis and phylogenetic position of Theileria equi.</title>
        <authorList>
            <person name="Kappmeyer L.S."/>
            <person name="Thiagarajan M."/>
            <person name="Herndon D.R."/>
            <person name="Ramsay J.D."/>
            <person name="Caler E."/>
            <person name="Djikeng A."/>
            <person name="Gillespie J.J."/>
            <person name="Lau A.O."/>
            <person name="Roalson E.H."/>
            <person name="Silva J.C."/>
            <person name="Silva M.G."/>
            <person name="Suarez C.E."/>
            <person name="Ueti M.W."/>
            <person name="Nene V.M."/>
            <person name="Mealey R.H."/>
            <person name="Knowles D.P."/>
            <person name="Brayton K.A."/>
        </authorList>
    </citation>
    <scope>NUCLEOTIDE SEQUENCE [LARGE SCALE GENOMIC DNA]</scope>
    <source>
        <strain evidence="7 8">WA</strain>
    </source>
</reference>
<dbReference type="VEuPathDB" id="PiroplasmaDB:BEWA_052590"/>
<dbReference type="OrthoDB" id="360633at2759"/>
<evidence type="ECO:0000256" key="2">
    <source>
        <dbReference type="ARBA" id="ARBA00022737"/>
    </source>
</evidence>
<feature type="domain" description="C2H2-type" evidence="6">
    <location>
        <begin position="4"/>
        <end position="32"/>
    </location>
</feature>
<dbReference type="InterPro" id="IPR013087">
    <property type="entry name" value="Znf_C2H2_type"/>
</dbReference>
<dbReference type="PROSITE" id="PS50157">
    <property type="entry name" value="ZINC_FINGER_C2H2_2"/>
    <property type="match status" value="5"/>
</dbReference>
<name>L1LD47_THEEQ</name>
<protein>
    <submittedName>
        <fullName evidence="7">C2h2 zinc finger domain containing protein</fullName>
    </submittedName>
</protein>
<feature type="domain" description="C2H2-type" evidence="6">
    <location>
        <begin position="62"/>
        <end position="91"/>
    </location>
</feature>
<keyword evidence="2" id="KW-0677">Repeat</keyword>
<dbReference type="KEGG" id="beq:BEWA_052590"/>
<dbReference type="GeneID" id="15802811"/>
<dbReference type="EMBL" id="ACOU01000003">
    <property type="protein sequence ID" value="EKX73204.1"/>
    <property type="molecule type" value="Genomic_DNA"/>
</dbReference>
<evidence type="ECO:0000256" key="1">
    <source>
        <dbReference type="ARBA" id="ARBA00022723"/>
    </source>
</evidence>
<keyword evidence="3 5" id="KW-0863">Zinc-finger</keyword>
<dbReference type="PANTHER" id="PTHR24379:SF121">
    <property type="entry name" value="C2H2-TYPE DOMAIN-CONTAINING PROTEIN"/>
    <property type="match status" value="1"/>
</dbReference>
<dbReference type="Gene3D" id="3.30.160.60">
    <property type="entry name" value="Classic Zinc Finger"/>
    <property type="match status" value="4"/>
</dbReference>
<feature type="domain" description="C2H2-type" evidence="6">
    <location>
        <begin position="151"/>
        <end position="183"/>
    </location>
</feature>
<evidence type="ECO:0000256" key="4">
    <source>
        <dbReference type="ARBA" id="ARBA00022833"/>
    </source>
</evidence>
<dbReference type="RefSeq" id="XP_004832656.1">
    <property type="nucleotide sequence ID" value="XM_004832599.1"/>
</dbReference>
<dbReference type="PROSITE" id="PS00028">
    <property type="entry name" value="ZINC_FINGER_C2H2_1"/>
    <property type="match status" value="3"/>
</dbReference>
<evidence type="ECO:0000313" key="7">
    <source>
        <dbReference type="EMBL" id="EKX73204.1"/>
    </source>
</evidence>
<organism evidence="7 8">
    <name type="scientific">Theileria equi strain WA</name>
    <dbReference type="NCBI Taxonomy" id="1537102"/>
    <lineage>
        <taxon>Eukaryota</taxon>
        <taxon>Sar</taxon>
        <taxon>Alveolata</taxon>
        <taxon>Apicomplexa</taxon>
        <taxon>Aconoidasida</taxon>
        <taxon>Piroplasmida</taxon>
        <taxon>Theileriidae</taxon>
        <taxon>Theileria</taxon>
    </lineage>
</organism>
<feature type="domain" description="C2H2-type" evidence="6">
    <location>
        <begin position="33"/>
        <end position="60"/>
    </location>
</feature>
<keyword evidence="8" id="KW-1185">Reference proteome</keyword>
<evidence type="ECO:0000256" key="5">
    <source>
        <dbReference type="PROSITE-ProRule" id="PRU00042"/>
    </source>
</evidence>
<dbReference type="InterPro" id="IPR036236">
    <property type="entry name" value="Znf_C2H2_sf"/>
</dbReference>
<evidence type="ECO:0000256" key="3">
    <source>
        <dbReference type="ARBA" id="ARBA00022771"/>
    </source>
</evidence>
<proteinExistence type="predicted"/>
<evidence type="ECO:0000313" key="8">
    <source>
        <dbReference type="Proteomes" id="UP000031512"/>
    </source>
</evidence>
<comment type="caution">
    <text evidence="7">The sequence shown here is derived from an EMBL/GenBank/DDBJ whole genome shotgun (WGS) entry which is preliminary data.</text>
</comment>
<dbReference type="GO" id="GO:0008270">
    <property type="term" value="F:zinc ion binding"/>
    <property type="evidence" value="ECO:0007669"/>
    <property type="project" value="UniProtKB-KW"/>
</dbReference>
<dbReference type="Pfam" id="PF00096">
    <property type="entry name" value="zf-C2H2"/>
    <property type="match status" value="3"/>
</dbReference>
<dbReference type="Proteomes" id="UP000031512">
    <property type="component" value="Unassembled WGS sequence"/>
</dbReference>
<dbReference type="eggNOG" id="KOG1721">
    <property type="taxonomic scope" value="Eukaryota"/>
</dbReference>
<keyword evidence="4" id="KW-0862">Zinc</keyword>
<feature type="domain" description="C2H2-type" evidence="6">
    <location>
        <begin position="113"/>
        <end position="142"/>
    </location>
</feature>
<sequence>MNEYKCEHCDQSFANGSNLRRHRRTFHLDKKTHECTQCSKKFARSDSLSRHIFRHNNQAEKYTCDVNGCKRAFTQLQKLEEHRSDHIRKLSEDIILIKGYTVSKVNEDESTTFVCPIGSCSKAYTSYAGIAKHITLHEEPERRFTFKSKVYTCEDCGKTFDKNKRLLVHKDVSNNLTHTSTLEIP</sequence>
<dbReference type="SUPFAM" id="SSF57667">
    <property type="entry name" value="beta-beta-alpha zinc fingers"/>
    <property type="match status" value="3"/>
</dbReference>
<dbReference type="PANTHER" id="PTHR24379">
    <property type="entry name" value="KRAB AND ZINC FINGER DOMAIN-CONTAINING"/>
    <property type="match status" value="1"/>
</dbReference>
<dbReference type="AlphaFoldDB" id="L1LD47"/>